<comment type="caution">
    <text evidence="1">The sequence shown here is derived from an EMBL/GenBank/DDBJ whole genome shotgun (WGS) entry which is preliminary data.</text>
</comment>
<proteinExistence type="predicted"/>
<accession>A0ACC1JG26</accession>
<sequence>MQTEEQIRRTTRAIRRLYTREKQWLESRTNEQLSLLTQEGELQLSEQMHYGEVAFLILGLKPCVLIDYAGDRTQLADYISSVIQPSLRELNDVGRQSKHLPITNTSGAYPRQFNLVCKRIDGDLGSPEVPNWTGAYALYDAVWEESEMWTREHLLDPERKFISENDLAKGLDYPGSLPSSVQDARSIVPVSYLGRMKSESGEWMCDRWECLTSFIVLHHQLPQVAHHRMRYQAIRMFDIEMHVNIDTEYVNEFQM</sequence>
<evidence type="ECO:0000313" key="2">
    <source>
        <dbReference type="Proteomes" id="UP001150603"/>
    </source>
</evidence>
<protein>
    <submittedName>
        <fullName evidence="1">Uncharacterized protein</fullName>
    </submittedName>
</protein>
<gene>
    <name evidence="1" type="ORF">FBU59_000783</name>
</gene>
<evidence type="ECO:0000313" key="1">
    <source>
        <dbReference type="EMBL" id="KAJ1950217.1"/>
    </source>
</evidence>
<reference evidence="1" key="1">
    <citation type="submission" date="2022-07" db="EMBL/GenBank/DDBJ databases">
        <title>Phylogenomic reconstructions and comparative analyses of Kickxellomycotina fungi.</title>
        <authorList>
            <person name="Reynolds N.K."/>
            <person name="Stajich J.E."/>
            <person name="Barry K."/>
            <person name="Grigoriev I.V."/>
            <person name="Crous P."/>
            <person name="Smith M.E."/>
        </authorList>
    </citation>
    <scope>NUCLEOTIDE SEQUENCE</scope>
    <source>
        <strain evidence="1">NRRL 5244</strain>
    </source>
</reference>
<name>A0ACC1JG26_9FUNG</name>
<dbReference type="EMBL" id="JANBPW010000255">
    <property type="protein sequence ID" value="KAJ1950217.1"/>
    <property type="molecule type" value="Genomic_DNA"/>
</dbReference>
<organism evidence="1 2">
    <name type="scientific">Linderina macrospora</name>
    <dbReference type="NCBI Taxonomy" id="4868"/>
    <lineage>
        <taxon>Eukaryota</taxon>
        <taxon>Fungi</taxon>
        <taxon>Fungi incertae sedis</taxon>
        <taxon>Zoopagomycota</taxon>
        <taxon>Kickxellomycotina</taxon>
        <taxon>Kickxellomycetes</taxon>
        <taxon>Kickxellales</taxon>
        <taxon>Kickxellaceae</taxon>
        <taxon>Linderina</taxon>
    </lineage>
</organism>
<dbReference type="Proteomes" id="UP001150603">
    <property type="component" value="Unassembled WGS sequence"/>
</dbReference>
<keyword evidence="2" id="KW-1185">Reference proteome</keyword>